<feature type="transmembrane region" description="Helical" evidence="6">
    <location>
        <begin position="7"/>
        <end position="32"/>
    </location>
</feature>
<dbReference type="GO" id="GO:0004252">
    <property type="term" value="F:serine-type endopeptidase activity"/>
    <property type="evidence" value="ECO:0007669"/>
    <property type="project" value="UniProtKB-UniRule"/>
</dbReference>
<dbReference type="NCBIfam" id="TIGR02228">
    <property type="entry name" value="sigpep_I_arch"/>
    <property type="match status" value="1"/>
</dbReference>
<dbReference type="CDD" id="cd06462">
    <property type="entry name" value="Peptidase_S24_S26"/>
    <property type="match status" value="1"/>
</dbReference>
<dbReference type="GO" id="GO:0016020">
    <property type="term" value="C:membrane"/>
    <property type="evidence" value="ECO:0007669"/>
    <property type="project" value="UniProtKB-SubCell"/>
</dbReference>
<evidence type="ECO:0000256" key="4">
    <source>
        <dbReference type="ARBA" id="ARBA00023136"/>
    </source>
</evidence>
<dbReference type="EC" id="3.4.21.89" evidence="5"/>
<sequence length="169" mass="19342">MANFRHMGLLGSIIVTVVMALALLITLLPHLFGMTISIVKDGDMQPTYPKGSLIFVRQENPQDIYVGEVITYYVNQGESIQTRRVVAKEENQVFYTKGDGNEQMEIGYVSSRNLIGQPVIHLPYLGHFVSSELLELLQQVFWLIAGFITLTTIWHLFEHVIHNRHVRNY</sequence>
<keyword evidence="2 6" id="KW-0812">Transmembrane</keyword>
<name>A0A267HP14_9ENTE</name>
<protein>
    <recommendedName>
        <fullName evidence="5">Signal peptidase I</fullName>
        <ecNumber evidence="5">3.4.21.89</ecNumber>
    </recommendedName>
</protein>
<dbReference type="InterPro" id="IPR001733">
    <property type="entry name" value="Peptidase_S26B"/>
</dbReference>
<evidence type="ECO:0000256" key="6">
    <source>
        <dbReference type="SAM" id="Phobius"/>
    </source>
</evidence>
<comment type="caution">
    <text evidence="7">The sequence shown here is derived from an EMBL/GenBank/DDBJ whole genome shotgun (WGS) entry which is preliminary data.</text>
</comment>
<dbReference type="InterPro" id="IPR036286">
    <property type="entry name" value="LexA/Signal_pep-like_sf"/>
</dbReference>
<gene>
    <name evidence="7" type="ORF">AKL21_11720</name>
</gene>
<evidence type="ECO:0000256" key="3">
    <source>
        <dbReference type="ARBA" id="ARBA00022989"/>
    </source>
</evidence>
<dbReference type="AlphaFoldDB" id="A0A267HP14"/>
<feature type="transmembrane region" description="Helical" evidence="6">
    <location>
        <begin position="140"/>
        <end position="157"/>
    </location>
</feature>
<dbReference type="GO" id="GO:0006465">
    <property type="term" value="P:signal peptide processing"/>
    <property type="evidence" value="ECO:0007669"/>
    <property type="project" value="UniProtKB-UniRule"/>
</dbReference>
<evidence type="ECO:0000313" key="8">
    <source>
        <dbReference type="Proteomes" id="UP000216797"/>
    </source>
</evidence>
<dbReference type="EMBL" id="LHUG01000013">
    <property type="protein sequence ID" value="PAA99966.1"/>
    <property type="molecule type" value="Genomic_DNA"/>
</dbReference>
<dbReference type="SUPFAM" id="SSF51306">
    <property type="entry name" value="LexA/Signal peptidase"/>
    <property type="match status" value="1"/>
</dbReference>
<comment type="subcellular location">
    <subcellularLocation>
        <location evidence="1">Membrane</location>
    </subcellularLocation>
</comment>
<dbReference type="Proteomes" id="UP000216797">
    <property type="component" value="Unassembled WGS sequence"/>
</dbReference>
<keyword evidence="8" id="KW-1185">Reference proteome</keyword>
<dbReference type="RefSeq" id="WP_095007120.1">
    <property type="nucleotide sequence ID" value="NZ_LHUG01000013.1"/>
</dbReference>
<proteinExistence type="predicted"/>
<evidence type="ECO:0000256" key="1">
    <source>
        <dbReference type="ARBA" id="ARBA00004370"/>
    </source>
</evidence>
<accession>A0A267HP14</accession>
<evidence type="ECO:0000313" key="7">
    <source>
        <dbReference type="EMBL" id="PAA99966.1"/>
    </source>
</evidence>
<dbReference type="GO" id="GO:0009003">
    <property type="term" value="F:signal peptidase activity"/>
    <property type="evidence" value="ECO:0007669"/>
    <property type="project" value="UniProtKB-EC"/>
</dbReference>
<evidence type="ECO:0000256" key="2">
    <source>
        <dbReference type="ARBA" id="ARBA00022692"/>
    </source>
</evidence>
<keyword evidence="3 6" id="KW-1133">Transmembrane helix</keyword>
<keyword evidence="4 6" id="KW-0472">Membrane</keyword>
<organism evidence="7 8">
    <name type="scientific">Enterococcus canintestini</name>
    <dbReference type="NCBI Taxonomy" id="317010"/>
    <lineage>
        <taxon>Bacteria</taxon>
        <taxon>Bacillati</taxon>
        <taxon>Bacillota</taxon>
        <taxon>Bacilli</taxon>
        <taxon>Lactobacillales</taxon>
        <taxon>Enterococcaceae</taxon>
        <taxon>Enterococcus</taxon>
    </lineage>
</organism>
<reference evidence="7 8" key="1">
    <citation type="submission" date="2015-08" db="EMBL/GenBank/DDBJ databases">
        <title>Enterococcus genome sequence.</title>
        <authorList>
            <person name="Acedo J.Z."/>
            <person name="Vederas J.C."/>
        </authorList>
    </citation>
    <scope>NUCLEOTIDE SEQUENCE [LARGE SCALE GENOMIC DNA]</scope>
    <source>
        <strain evidence="7 8">49</strain>
    </source>
</reference>
<evidence type="ECO:0000256" key="5">
    <source>
        <dbReference type="NCBIfam" id="TIGR02228"/>
    </source>
</evidence>